<dbReference type="Proteomes" id="UP001231189">
    <property type="component" value="Unassembled WGS sequence"/>
</dbReference>
<keyword evidence="2" id="KW-1185">Reference proteome</keyword>
<proteinExistence type="predicted"/>
<comment type="caution">
    <text evidence="1">The sequence shown here is derived from an EMBL/GenBank/DDBJ whole genome shotgun (WGS) entry which is preliminary data.</text>
</comment>
<accession>A0AAD8R2F4</accession>
<sequence length="205" mass="22104">MRARLSVGRTATYARTAKPPAHGNAVPHGTDFGARQRTERTAEGFAVQNEHAHGNVGFAEWVGGVSYPWISMNKHNVFQICSVTMLLLLLLANRGGEGEKERSEAVVVAEGWRVFSSALVRWRGVKRSSMKPSAVLPKWKTTEFAFVMGPLDKRRCCLLQGHHDVSALLADRGGEGEELGSSWSSATASGDFGVCSPFSGSSATV</sequence>
<gene>
    <name evidence="1" type="ORF">QYE76_036769</name>
</gene>
<evidence type="ECO:0000313" key="2">
    <source>
        <dbReference type="Proteomes" id="UP001231189"/>
    </source>
</evidence>
<dbReference type="AlphaFoldDB" id="A0AAD8R2F4"/>
<evidence type="ECO:0000313" key="1">
    <source>
        <dbReference type="EMBL" id="KAK1613096.1"/>
    </source>
</evidence>
<protein>
    <submittedName>
        <fullName evidence="1">Uncharacterized protein</fullName>
    </submittedName>
</protein>
<name>A0AAD8R2F4_LOLMU</name>
<reference evidence="1" key="1">
    <citation type="submission" date="2023-07" db="EMBL/GenBank/DDBJ databases">
        <title>A chromosome-level genome assembly of Lolium multiflorum.</title>
        <authorList>
            <person name="Chen Y."/>
            <person name="Copetti D."/>
            <person name="Kolliker R."/>
            <person name="Studer B."/>
        </authorList>
    </citation>
    <scope>NUCLEOTIDE SEQUENCE</scope>
    <source>
        <strain evidence="1">02402/16</strain>
        <tissue evidence="1">Leaf</tissue>
    </source>
</reference>
<organism evidence="1 2">
    <name type="scientific">Lolium multiflorum</name>
    <name type="common">Italian ryegrass</name>
    <name type="synonym">Lolium perenne subsp. multiflorum</name>
    <dbReference type="NCBI Taxonomy" id="4521"/>
    <lineage>
        <taxon>Eukaryota</taxon>
        <taxon>Viridiplantae</taxon>
        <taxon>Streptophyta</taxon>
        <taxon>Embryophyta</taxon>
        <taxon>Tracheophyta</taxon>
        <taxon>Spermatophyta</taxon>
        <taxon>Magnoliopsida</taxon>
        <taxon>Liliopsida</taxon>
        <taxon>Poales</taxon>
        <taxon>Poaceae</taxon>
        <taxon>BOP clade</taxon>
        <taxon>Pooideae</taxon>
        <taxon>Poodae</taxon>
        <taxon>Poeae</taxon>
        <taxon>Poeae Chloroplast Group 2 (Poeae type)</taxon>
        <taxon>Loliodinae</taxon>
        <taxon>Loliinae</taxon>
        <taxon>Lolium</taxon>
    </lineage>
</organism>
<dbReference type="EMBL" id="JAUUTY010000007">
    <property type="protein sequence ID" value="KAK1613096.1"/>
    <property type="molecule type" value="Genomic_DNA"/>
</dbReference>